<dbReference type="AlphaFoldDB" id="A0A667ZA18"/>
<evidence type="ECO:0008006" key="6">
    <source>
        <dbReference type="Google" id="ProtNLM"/>
    </source>
</evidence>
<keyword evidence="5" id="KW-1185">Reference proteome</keyword>
<reference evidence="4" key="2">
    <citation type="submission" date="2025-08" db="UniProtKB">
        <authorList>
            <consortium name="Ensembl"/>
        </authorList>
    </citation>
    <scope>IDENTIFICATION</scope>
</reference>
<dbReference type="InterPro" id="IPR036116">
    <property type="entry name" value="FN3_sf"/>
</dbReference>
<dbReference type="InterPro" id="IPR003961">
    <property type="entry name" value="FN3_dom"/>
</dbReference>
<dbReference type="InterPro" id="IPR015373">
    <property type="entry name" value="Interferon/interleukin_rcp_dom"/>
</dbReference>
<dbReference type="Pfam" id="PF01108">
    <property type="entry name" value="Tissue_fac"/>
    <property type="match status" value="1"/>
</dbReference>
<evidence type="ECO:0000259" key="3">
    <source>
        <dbReference type="Pfam" id="PF09294"/>
    </source>
</evidence>
<keyword evidence="1" id="KW-1133">Transmembrane helix</keyword>
<keyword evidence="1" id="KW-0812">Transmembrane</keyword>
<feature type="domain" description="Fibronectin type-III" evidence="2">
    <location>
        <begin position="9"/>
        <end position="66"/>
    </location>
</feature>
<dbReference type="Gene3D" id="2.60.40.10">
    <property type="entry name" value="Immunoglobulins"/>
    <property type="match status" value="1"/>
</dbReference>
<dbReference type="PANTHER" id="PTHR20859:SF53">
    <property type="entry name" value="INTERLEUKIN-22 RECEPTOR SUBUNIT ALPHA-1"/>
    <property type="match status" value="1"/>
</dbReference>
<evidence type="ECO:0000259" key="2">
    <source>
        <dbReference type="Pfam" id="PF01108"/>
    </source>
</evidence>
<name>A0A667ZA18_9TELE</name>
<dbReference type="GO" id="GO:0005886">
    <property type="term" value="C:plasma membrane"/>
    <property type="evidence" value="ECO:0007669"/>
    <property type="project" value="TreeGrafter"/>
</dbReference>
<dbReference type="GeneTree" id="ENSGT00940000158231"/>
<evidence type="ECO:0000313" key="5">
    <source>
        <dbReference type="Proteomes" id="UP000472263"/>
    </source>
</evidence>
<gene>
    <name evidence="4" type="primary">crfb1</name>
</gene>
<sequence>MKYFVLALFQALRAPVNLSMKSVNFHHVLCWTPGSGTPAGAQYQIINRVKKKNTLAVQGINKTCSQLELNPVVTHNLSVRASYNHSTSPKSKPITFTPFTDTIIGPPKLSVAGCGNCIQINITMPEMDKTANISNLQFFNNPSFKISWKTAEGKQVRNQFLLKNLVTGTEYCLQVDVMINTNRNCKPSNWTCTFTSIVEPSRVPVVLGAVSTLLIVGGVVLMTLMVCLAYTGFICKVTNQPRALLVSNIYFVE</sequence>
<evidence type="ECO:0000256" key="1">
    <source>
        <dbReference type="SAM" id="Phobius"/>
    </source>
</evidence>
<accession>A0A667ZA18</accession>
<feature type="domain" description="Interferon/interleukin receptor" evidence="3">
    <location>
        <begin position="102"/>
        <end position="195"/>
    </location>
</feature>
<organism evidence="4 5">
    <name type="scientific">Myripristis murdjan</name>
    <name type="common">pinecone soldierfish</name>
    <dbReference type="NCBI Taxonomy" id="586833"/>
    <lineage>
        <taxon>Eukaryota</taxon>
        <taxon>Metazoa</taxon>
        <taxon>Chordata</taxon>
        <taxon>Craniata</taxon>
        <taxon>Vertebrata</taxon>
        <taxon>Euteleostomi</taxon>
        <taxon>Actinopterygii</taxon>
        <taxon>Neopterygii</taxon>
        <taxon>Teleostei</taxon>
        <taxon>Neoteleostei</taxon>
        <taxon>Acanthomorphata</taxon>
        <taxon>Holocentriformes</taxon>
        <taxon>Holocentridae</taxon>
        <taxon>Myripristis</taxon>
    </lineage>
</organism>
<evidence type="ECO:0000313" key="4">
    <source>
        <dbReference type="Ensembl" id="ENSMMDP00005029771.1"/>
    </source>
</evidence>
<dbReference type="SUPFAM" id="SSF49265">
    <property type="entry name" value="Fibronectin type III"/>
    <property type="match status" value="2"/>
</dbReference>
<reference evidence="4" key="1">
    <citation type="submission" date="2019-06" db="EMBL/GenBank/DDBJ databases">
        <authorList>
            <consortium name="Wellcome Sanger Institute Data Sharing"/>
        </authorList>
    </citation>
    <scope>NUCLEOTIDE SEQUENCE [LARGE SCALE GENOMIC DNA]</scope>
</reference>
<dbReference type="Pfam" id="PF09294">
    <property type="entry name" value="Interfer-bind"/>
    <property type="match status" value="1"/>
</dbReference>
<protein>
    <recommendedName>
        <fullName evidence="6">Fibronectin type-III domain-containing protein</fullName>
    </recommendedName>
</protein>
<reference evidence="4" key="3">
    <citation type="submission" date="2025-09" db="UniProtKB">
        <authorList>
            <consortium name="Ensembl"/>
        </authorList>
    </citation>
    <scope>IDENTIFICATION</scope>
</reference>
<dbReference type="GO" id="GO:0004896">
    <property type="term" value="F:cytokine receptor activity"/>
    <property type="evidence" value="ECO:0007669"/>
    <property type="project" value="TreeGrafter"/>
</dbReference>
<dbReference type="InterPro" id="IPR013783">
    <property type="entry name" value="Ig-like_fold"/>
</dbReference>
<dbReference type="Proteomes" id="UP000472263">
    <property type="component" value="Chromosome 21"/>
</dbReference>
<dbReference type="Ensembl" id="ENSMMDT00005030467.1">
    <property type="protein sequence ID" value="ENSMMDP00005029771.1"/>
    <property type="gene ID" value="ENSMMDG00005014130.1"/>
</dbReference>
<keyword evidence="1" id="KW-0472">Membrane</keyword>
<dbReference type="PANTHER" id="PTHR20859">
    <property type="entry name" value="INTERFERON/INTERLEUKIN RECEPTOR"/>
    <property type="match status" value="1"/>
</dbReference>
<feature type="transmembrane region" description="Helical" evidence="1">
    <location>
        <begin position="205"/>
        <end position="233"/>
    </location>
</feature>
<proteinExistence type="predicted"/>
<dbReference type="InterPro" id="IPR050650">
    <property type="entry name" value="Type-II_Cytokine-TF_Rcpt"/>
</dbReference>